<evidence type="ECO:0000313" key="1">
    <source>
        <dbReference type="EMBL" id="SFG29843.1"/>
    </source>
</evidence>
<evidence type="ECO:0000313" key="2">
    <source>
        <dbReference type="Proteomes" id="UP000198623"/>
    </source>
</evidence>
<dbReference type="Proteomes" id="UP000198623">
    <property type="component" value="Unassembled WGS sequence"/>
</dbReference>
<name>A0A1I2QQA5_9GAMM</name>
<dbReference type="EMBL" id="FOOU01000005">
    <property type="protein sequence ID" value="SFG29843.1"/>
    <property type="molecule type" value="Genomic_DNA"/>
</dbReference>
<dbReference type="STRING" id="1045558.SAMN05216175_10551"/>
<dbReference type="RefSeq" id="WP_090726942.1">
    <property type="nucleotide sequence ID" value="NZ_FOOU01000005.1"/>
</dbReference>
<dbReference type="AlphaFoldDB" id="A0A1I2QQA5"/>
<accession>A0A1I2QQA5</accession>
<proteinExistence type="predicted"/>
<dbReference type="InterPro" id="IPR029035">
    <property type="entry name" value="DHS-like_NAD/FAD-binding_dom"/>
</dbReference>
<dbReference type="SUPFAM" id="SSF52467">
    <property type="entry name" value="DHS-like NAD/FAD-binding domain"/>
    <property type="match status" value="1"/>
</dbReference>
<protein>
    <submittedName>
        <fullName evidence="1">SIR2-like domain-containing protein</fullName>
    </submittedName>
</protein>
<gene>
    <name evidence="1" type="ORF">SAMN05216175_10551</name>
</gene>
<dbReference type="OrthoDB" id="9812283at2"/>
<organism evidence="1 2">
    <name type="scientific">Neptunomonas qingdaonensis</name>
    <dbReference type="NCBI Taxonomy" id="1045558"/>
    <lineage>
        <taxon>Bacteria</taxon>
        <taxon>Pseudomonadati</taxon>
        <taxon>Pseudomonadota</taxon>
        <taxon>Gammaproteobacteria</taxon>
        <taxon>Oceanospirillales</taxon>
        <taxon>Oceanospirillaceae</taxon>
        <taxon>Neptunomonas</taxon>
    </lineage>
</organism>
<keyword evidence="2" id="KW-1185">Reference proteome</keyword>
<sequence length="341" mass="38231">MITNSASIDFSKQAQAHYATTPVIILGSGASAAFGMPGMWDLSQHLIKHVDPSIVPPKDQEEWRKFCGLLDEGVDLETALHRVHLCEGLTNSVVKATWELLNPSDINVFNKSLNDNGLFPLGTLLRSMFRSTRKAVDVITTNYDRLAEYACEQEGLHHYTGFSHGYKRTLTDAEHLLSQRQVNIWKVHGSLDWYKSLEHVVCALPNLLEMPEGYEPMIVTPGAEKYRITHGEPFRTAITRSDRAIIGANSYLCIGFGFNDQHIQEKLIEGCIQHKKPVTVITYGLTEAAKEFLFNQGVINYLAIERGEHDDQSVIHSSLADKPLRVEQNLWSVAGYLGLIL</sequence>
<dbReference type="Pfam" id="PF13289">
    <property type="entry name" value="SIR2_2"/>
    <property type="match status" value="1"/>
</dbReference>
<reference evidence="2" key="1">
    <citation type="submission" date="2016-10" db="EMBL/GenBank/DDBJ databases">
        <authorList>
            <person name="Varghese N."/>
            <person name="Submissions S."/>
        </authorList>
    </citation>
    <scope>NUCLEOTIDE SEQUENCE [LARGE SCALE GENOMIC DNA]</scope>
    <source>
        <strain evidence="2">CGMCC 1.10971</strain>
    </source>
</reference>